<feature type="region of interest" description="Disordered" evidence="1">
    <location>
        <begin position="1"/>
        <end position="26"/>
    </location>
</feature>
<sequence length="306" mass="34131">MSVAVDRRAGNAGLRPGPWDPRVGDRGLTADELDELGLPLGPGSLTWDLLGDVRSILLAQRAGILQNLHPVISQALVDQSNVWRDPLGRLMRSAGPILGVVYDAEGADTGGTVRDVHRGVRGRDPAGRSYHALDPEAFYWAHATFFESQIATQRLFGTPLSVEQEEQLYRESITWYARYGLSLRPVPRTYEAFRVYWAAMFERVLQATPVARYGLRPIPHQPSPEGLLPDPLWWLTRPAVVHAVPWLGRVTLPREARRLLGVRRSPGDLVALHALRASVRRSWPLVPEPQRRAARARAADRRLGLA</sequence>
<gene>
    <name evidence="3" type="ORF">SK069_18145</name>
</gene>
<accession>A0ABU4VRE2</accession>
<keyword evidence="3" id="KW-0560">Oxidoreductase</keyword>
<dbReference type="Proteomes" id="UP001277761">
    <property type="component" value="Unassembled WGS sequence"/>
</dbReference>
<dbReference type="PANTHER" id="PTHR36151:SF3">
    <property type="entry name" value="ER-BOUND OXYGENASE MPAB_MPAB'_RUBBER OXYGENASE CATALYTIC DOMAIN-CONTAINING PROTEIN"/>
    <property type="match status" value="1"/>
</dbReference>
<evidence type="ECO:0000259" key="2">
    <source>
        <dbReference type="Pfam" id="PF09995"/>
    </source>
</evidence>
<dbReference type="Pfam" id="PF09995">
    <property type="entry name" value="MPAB_Lcp_cat"/>
    <property type="match status" value="1"/>
</dbReference>
<dbReference type="EC" id="1.-.-.-" evidence="3"/>
<comment type="caution">
    <text evidence="3">The sequence shown here is derived from an EMBL/GenBank/DDBJ whole genome shotgun (WGS) entry which is preliminary data.</text>
</comment>
<evidence type="ECO:0000313" key="3">
    <source>
        <dbReference type="EMBL" id="MDX8153526.1"/>
    </source>
</evidence>
<dbReference type="RefSeq" id="WP_319955675.1">
    <property type="nucleotide sequence ID" value="NZ_JAXAVX010000015.1"/>
</dbReference>
<evidence type="ECO:0000256" key="1">
    <source>
        <dbReference type="SAM" id="MobiDB-lite"/>
    </source>
</evidence>
<dbReference type="GO" id="GO:0016491">
    <property type="term" value="F:oxidoreductase activity"/>
    <property type="evidence" value="ECO:0007669"/>
    <property type="project" value="UniProtKB-KW"/>
</dbReference>
<dbReference type="EMBL" id="JAXAVX010000015">
    <property type="protein sequence ID" value="MDX8153526.1"/>
    <property type="molecule type" value="Genomic_DNA"/>
</dbReference>
<proteinExistence type="predicted"/>
<evidence type="ECO:0000313" key="4">
    <source>
        <dbReference type="Proteomes" id="UP001277761"/>
    </source>
</evidence>
<dbReference type="PANTHER" id="PTHR36151">
    <property type="entry name" value="BLR2777 PROTEIN"/>
    <property type="match status" value="1"/>
</dbReference>
<feature type="domain" description="ER-bound oxygenase mpaB/mpaB'/Rubber oxygenase catalytic" evidence="2">
    <location>
        <begin position="47"/>
        <end position="280"/>
    </location>
</feature>
<dbReference type="InterPro" id="IPR018713">
    <property type="entry name" value="MPAB/Lcp_cat_dom"/>
</dbReference>
<protein>
    <submittedName>
        <fullName evidence="3">Oxygenase MpaB family protein</fullName>
        <ecNumber evidence="3">1.-.-.-</ecNumber>
    </submittedName>
</protein>
<reference evidence="3 4" key="1">
    <citation type="submission" date="2023-11" db="EMBL/GenBank/DDBJ databases">
        <authorList>
            <person name="Xu M."/>
            <person name="Jiang T."/>
        </authorList>
    </citation>
    <scope>NUCLEOTIDE SEQUENCE [LARGE SCALE GENOMIC DNA]</scope>
    <source>
        <strain evidence="3 4">SD</strain>
    </source>
</reference>
<name>A0ABU4VRE2_9ACTN</name>
<organism evidence="3 4">
    <name type="scientific">Patulibacter brassicae</name>
    <dbReference type="NCBI Taxonomy" id="1705717"/>
    <lineage>
        <taxon>Bacteria</taxon>
        <taxon>Bacillati</taxon>
        <taxon>Actinomycetota</taxon>
        <taxon>Thermoleophilia</taxon>
        <taxon>Solirubrobacterales</taxon>
        <taxon>Patulibacteraceae</taxon>
        <taxon>Patulibacter</taxon>
    </lineage>
</organism>
<keyword evidence="4" id="KW-1185">Reference proteome</keyword>